<evidence type="ECO:0000256" key="7">
    <source>
        <dbReference type="ARBA" id="ARBA00023235"/>
    </source>
</evidence>
<dbReference type="Pfam" id="PF01676">
    <property type="entry name" value="Metalloenzyme"/>
    <property type="match status" value="1"/>
</dbReference>
<comment type="pathway">
    <text evidence="2 8">Carbohydrate degradation; glycolysis; pyruvate from D-glyceraldehyde 3-phosphate: step 3/5.</text>
</comment>
<dbReference type="NCBIfam" id="TIGR01307">
    <property type="entry name" value="pgm_bpd_ind"/>
    <property type="match status" value="1"/>
</dbReference>
<evidence type="ECO:0000256" key="1">
    <source>
        <dbReference type="ARBA" id="ARBA00000370"/>
    </source>
</evidence>
<feature type="domain" description="BPG-independent PGAM N-terminal" evidence="11">
    <location>
        <begin position="83"/>
        <end position="297"/>
    </location>
</feature>
<dbReference type="Gene3D" id="3.40.720.10">
    <property type="entry name" value="Alkaline Phosphatase, subunit A"/>
    <property type="match status" value="1"/>
</dbReference>
<keyword evidence="4 8" id="KW-0479">Metal-binding</keyword>
<keyword evidence="6 8" id="KW-0464">Manganese</keyword>
<feature type="binding site" evidence="8">
    <location>
        <position position="192"/>
    </location>
    <ligand>
        <name>substrate</name>
    </ligand>
</feature>
<dbReference type="Pfam" id="PF06415">
    <property type="entry name" value="iPGM_N"/>
    <property type="match status" value="1"/>
</dbReference>
<dbReference type="Gene3D" id="3.40.1450.10">
    <property type="entry name" value="BPG-independent phosphoglycerate mutase, domain B"/>
    <property type="match status" value="1"/>
</dbReference>
<evidence type="ECO:0000256" key="8">
    <source>
        <dbReference type="HAMAP-Rule" id="MF_01038"/>
    </source>
</evidence>
<feature type="binding site" evidence="8">
    <location>
        <position position="443"/>
    </location>
    <ligand>
        <name>Mn(2+)</name>
        <dbReference type="ChEBI" id="CHEBI:29035"/>
        <label>2</label>
    </ligand>
</feature>
<evidence type="ECO:0000256" key="4">
    <source>
        <dbReference type="ARBA" id="ARBA00022723"/>
    </source>
</evidence>
<feature type="binding site" evidence="8">
    <location>
        <begin position="259"/>
        <end position="262"/>
    </location>
    <ligand>
        <name>substrate</name>
    </ligand>
</feature>
<feature type="binding site" evidence="8">
    <location>
        <position position="124"/>
    </location>
    <ligand>
        <name>substrate</name>
    </ligand>
</feature>
<dbReference type="RefSeq" id="WP_186842694.1">
    <property type="nucleotide sequence ID" value="NZ_WJBC01000014.1"/>
</dbReference>
<evidence type="ECO:0000256" key="9">
    <source>
        <dbReference type="NCBIfam" id="TIGR01307"/>
    </source>
</evidence>
<dbReference type="HAMAP" id="MF_01038">
    <property type="entry name" value="GpmI"/>
    <property type="match status" value="1"/>
</dbReference>
<dbReference type="InterPro" id="IPR011258">
    <property type="entry name" value="BPG-indep_PGM_N"/>
</dbReference>
<dbReference type="InterPro" id="IPR006124">
    <property type="entry name" value="Metalloenzyme"/>
</dbReference>
<dbReference type="PANTHER" id="PTHR31637">
    <property type="entry name" value="2,3-BISPHOSPHOGLYCERATE-INDEPENDENT PHOSPHOGLYCERATE MUTASE"/>
    <property type="match status" value="1"/>
</dbReference>
<accession>A0ABR6WX41</accession>
<feature type="binding site" evidence="8">
    <location>
        <position position="442"/>
    </location>
    <ligand>
        <name>Mn(2+)</name>
        <dbReference type="ChEBI" id="CHEBI:29035"/>
        <label>2</label>
    </ligand>
</feature>
<keyword evidence="13" id="KW-1185">Reference proteome</keyword>
<dbReference type="PIRSF" id="PIRSF001492">
    <property type="entry name" value="IPGAM"/>
    <property type="match status" value="1"/>
</dbReference>
<comment type="catalytic activity">
    <reaction evidence="1 8">
        <text>(2R)-2-phosphoglycerate = (2R)-3-phosphoglycerate</text>
        <dbReference type="Rhea" id="RHEA:15901"/>
        <dbReference type="ChEBI" id="CHEBI:58272"/>
        <dbReference type="ChEBI" id="CHEBI:58289"/>
        <dbReference type="EC" id="5.4.2.12"/>
    </reaction>
</comment>
<evidence type="ECO:0000313" key="12">
    <source>
        <dbReference type="EMBL" id="MBC3804809.1"/>
    </source>
</evidence>
<feature type="binding site" evidence="8">
    <location>
        <position position="334"/>
    </location>
    <ligand>
        <name>substrate</name>
    </ligand>
</feature>
<evidence type="ECO:0000259" key="10">
    <source>
        <dbReference type="Pfam" id="PF01676"/>
    </source>
</evidence>
<dbReference type="InterPro" id="IPR036646">
    <property type="entry name" value="PGAM_B_sf"/>
</dbReference>
<feature type="binding site" evidence="8">
    <location>
        <position position="63"/>
    </location>
    <ligand>
        <name>Mn(2+)</name>
        <dbReference type="ChEBI" id="CHEBI:29035"/>
        <label>2</label>
    </ligand>
</feature>
<evidence type="ECO:0000256" key="5">
    <source>
        <dbReference type="ARBA" id="ARBA00023152"/>
    </source>
</evidence>
<dbReference type="Proteomes" id="UP000603234">
    <property type="component" value="Unassembled WGS sequence"/>
</dbReference>
<dbReference type="InterPro" id="IPR017850">
    <property type="entry name" value="Alkaline_phosphatase_core_sf"/>
</dbReference>
<evidence type="ECO:0000313" key="13">
    <source>
        <dbReference type="Proteomes" id="UP000603234"/>
    </source>
</evidence>
<name>A0ABR6WX41_9FIRM</name>
<evidence type="ECO:0000256" key="2">
    <source>
        <dbReference type="ARBA" id="ARBA00004798"/>
    </source>
</evidence>
<comment type="subunit">
    <text evidence="8">Monomer.</text>
</comment>
<keyword evidence="5 8" id="KW-0324">Glycolysis</keyword>
<gene>
    <name evidence="8" type="primary">gpmI</name>
    <name evidence="12" type="ORF">GH808_10240</name>
</gene>
<sequence>MKKNLTALIILDGYGCSECEEKGNAVEAAKSPFLDAFYKENPHTLITASGLGVGLPEGQMGNSEVGHLNLGAGRVVYQELTRITKSIEDGDFFENEAFLAGIRSAKEKAGALHIMGLLSDGGVHSHERHLYALLKLAKQQGLSRVYVHCLMDGRDTAPDSGIGHIRALEEKMAEIGIGKIATVIGRYYAMDRDNRWERVEKAYDAMTAAAGEHAKSALTVMEETYAKGVTDEFILPTVIDTDEDKRIKADDSIIFYNFRPDRAREITRAFIDPDFNEFSRKSGYLPVKFISMTQYDQSFENIAIAFKPQSVDNTLGEYLSNLGVTQLRIAETEKYAHVTYFFNGGLEKQYPLEDRILVPSPHVATYDLKPEMSAYEVAQKAVEAVESEKYQLMVLNFANADMVGHTGVFEAAEKAVEAVDACAQKVVQAILEKGGTVLVTADHGNAEKMIDYETSQPFTAHTCNRVKCIIAGAGKISLRNDGKLADVAPTLLDLMDIPKPAEMTGETLIQR</sequence>
<keyword evidence="7 8" id="KW-0413">Isomerase</keyword>
<reference evidence="12 13" key="1">
    <citation type="journal article" date="2020" name="mSystems">
        <title>Defining Genomic and Predicted Metabolic Features of the Acetobacterium Genus.</title>
        <authorList>
            <person name="Ross D.E."/>
            <person name="Marshall C.W."/>
            <person name="Gulliver D."/>
            <person name="May H.D."/>
            <person name="Norman R.S."/>
        </authorList>
    </citation>
    <scope>NUCLEOTIDE SEQUENCE [LARGE SCALE GENOMIC DNA]</scope>
    <source>
        <strain evidence="12 13">DSM 8238</strain>
    </source>
</reference>
<feature type="domain" description="Metalloenzyme" evidence="10">
    <location>
        <begin position="7"/>
        <end position="497"/>
    </location>
</feature>
<comment type="caution">
    <text evidence="12">The sequence shown here is derived from an EMBL/GenBank/DDBJ whole genome shotgun (WGS) entry which is preliminary data.</text>
</comment>
<feature type="binding site" evidence="8">
    <location>
        <position position="186"/>
    </location>
    <ligand>
        <name>substrate</name>
    </ligand>
</feature>
<dbReference type="SUPFAM" id="SSF53649">
    <property type="entry name" value="Alkaline phosphatase-like"/>
    <property type="match status" value="1"/>
</dbReference>
<feature type="binding site" evidence="8">
    <location>
        <position position="12"/>
    </location>
    <ligand>
        <name>Mn(2+)</name>
        <dbReference type="ChEBI" id="CHEBI:29035"/>
        <label>2</label>
    </ligand>
</feature>
<feature type="active site" description="Phosphoserine intermediate" evidence="8">
    <location>
        <position position="63"/>
    </location>
</feature>
<comment type="cofactor">
    <cofactor evidence="8">
        <name>Mn(2+)</name>
        <dbReference type="ChEBI" id="CHEBI:29035"/>
    </cofactor>
    <text evidence="8">Binds 2 manganese ions per subunit.</text>
</comment>
<evidence type="ECO:0000256" key="3">
    <source>
        <dbReference type="ARBA" id="ARBA00008819"/>
    </source>
</evidence>
<feature type="binding site" evidence="8">
    <location>
        <position position="401"/>
    </location>
    <ligand>
        <name>Mn(2+)</name>
        <dbReference type="ChEBI" id="CHEBI:29035"/>
        <label>1</label>
    </ligand>
</feature>
<feature type="binding site" evidence="8">
    <location>
        <position position="405"/>
    </location>
    <ligand>
        <name>Mn(2+)</name>
        <dbReference type="ChEBI" id="CHEBI:29035"/>
        <label>1</label>
    </ligand>
</feature>
<dbReference type="CDD" id="cd16010">
    <property type="entry name" value="iPGM"/>
    <property type="match status" value="1"/>
</dbReference>
<proteinExistence type="inferred from homology"/>
<dbReference type="SUPFAM" id="SSF64158">
    <property type="entry name" value="2,3-Bisphosphoglycerate-independent phosphoglycerate mutase, substrate-binding domain"/>
    <property type="match status" value="1"/>
</dbReference>
<comment type="similarity">
    <text evidence="3 8">Belongs to the BPG-independent phosphoglycerate mutase family.</text>
</comment>
<feature type="binding site" evidence="8">
    <location>
        <position position="461"/>
    </location>
    <ligand>
        <name>Mn(2+)</name>
        <dbReference type="ChEBI" id="CHEBI:29035"/>
        <label>1</label>
    </ligand>
</feature>
<comment type="function">
    <text evidence="8">Catalyzes the interconversion of 2-phosphoglycerate and 3-phosphoglycerate.</text>
</comment>
<protein>
    <recommendedName>
        <fullName evidence="8 9">2,3-bisphosphoglycerate-independent phosphoglycerate mutase</fullName>
        <shortName evidence="8">BPG-independent PGAM</shortName>
        <shortName evidence="8">Phosphoglyceromutase</shortName>
        <shortName evidence="8">iPGM</shortName>
        <ecNumber evidence="8 9">5.4.2.12</ecNumber>
    </recommendedName>
</protein>
<evidence type="ECO:0000256" key="6">
    <source>
        <dbReference type="ARBA" id="ARBA00023211"/>
    </source>
</evidence>
<dbReference type="EMBL" id="WJBC01000014">
    <property type="protein sequence ID" value="MBC3804809.1"/>
    <property type="molecule type" value="Genomic_DNA"/>
</dbReference>
<dbReference type="GO" id="GO:0004619">
    <property type="term" value="F:phosphoglycerate mutase activity"/>
    <property type="evidence" value="ECO:0007669"/>
    <property type="project" value="UniProtKB-EC"/>
</dbReference>
<dbReference type="PANTHER" id="PTHR31637:SF0">
    <property type="entry name" value="2,3-BISPHOSPHOGLYCERATE-INDEPENDENT PHOSPHOGLYCERATE MUTASE"/>
    <property type="match status" value="1"/>
</dbReference>
<dbReference type="InterPro" id="IPR005995">
    <property type="entry name" value="Pgm_bpd_ind"/>
</dbReference>
<organism evidence="12 13">
    <name type="scientific">Acetobacterium fimetarium</name>
    <dbReference type="NCBI Taxonomy" id="52691"/>
    <lineage>
        <taxon>Bacteria</taxon>
        <taxon>Bacillati</taxon>
        <taxon>Bacillota</taxon>
        <taxon>Clostridia</taxon>
        <taxon>Eubacteriales</taxon>
        <taxon>Eubacteriaceae</taxon>
        <taxon>Acetobacterium</taxon>
    </lineage>
</organism>
<evidence type="ECO:0000259" key="11">
    <source>
        <dbReference type="Pfam" id="PF06415"/>
    </source>
</evidence>
<dbReference type="EC" id="5.4.2.12" evidence="8 9"/>
<feature type="binding site" evidence="8">
    <location>
        <begin position="154"/>
        <end position="155"/>
    </location>
    <ligand>
        <name>substrate</name>
    </ligand>
</feature>